<comment type="subcellular location">
    <subcellularLocation>
        <location evidence="1">Membrane</location>
    </subcellularLocation>
</comment>
<evidence type="ECO:0000256" key="4">
    <source>
        <dbReference type="ARBA" id="ARBA00022729"/>
    </source>
</evidence>
<dbReference type="Proteomes" id="UP001652623">
    <property type="component" value="Chromosome 1"/>
</dbReference>
<protein>
    <recommendedName>
        <fullName evidence="8">Cytochrome b561 and DOMON domain-containing protein</fullName>
    </recommendedName>
</protein>
<dbReference type="InterPro" id="IPR045265">
    <property type="entry name" value="AIR12_DOMON"/>
</dbReference>
<dbReference type="InterPro" id="IPR006593">
    <property type="entry name" value="Cyt_b561/ferric_Rdtase_TM"/>
</dbReference>
<feature type="domain" description="DOMON" evidence="13">
    <location>
        <begin position="50"/>
        <end position="168"/>
    </location>
</feature>
<keyword evidence="9" id="KW-0479">Metal-binding</keyword>
<dbReference type="GO" id="GO:0046872">
    <property type="term" value="F:metal ion binding"/>
    <property type="evidence" value="ECO:0007669"/>
    <property type="project" value="UniProtKB-KW"/>
</dbReference>
<proteinExistence type="predicted"/>
<feature type="transmembrane region" description="Helical" evidence="11">
    <location>
        <begin position="320"/>
        <end position="340"/>
    </location>
</feature>
<evidence type="ECO:0000259" key="13">
    <source>
        <dbReference type="PROSITE" id="PS50836"/>
    </source>
</evidence>
<feature type="binding site" description="axial binding residue" evidence="9">
    <location>
        <position position="254"/>
    </location>
    <ligand>
        <name>heme b</name>
        <dbReference type="ChEBI" id="CHEBI:60344"/>
        <label>1</label>
    </ligand>
    <ligandPart>
        <name>Fe</name>
        <dbReference type="ChEBI" id="CHEBI:18248"/>
    </ligandPart>
</feature>
<keyword evidence="2 8" id="KW-0813">Transport</keyword>
<evidence type="ECO:0000256" key="10">
    <source>
        <dbReference type="SAM" id="MobiDB-lite"/>
    </source>
</evidence>
<keyword evidence="6 11" id="KW-1133">Transmembrane helix</keyword>
<feature type="compositionally biased region" description="Basic and acidic residues" evidence="10">
    <location>
        <begin position="392"/>
        <end position="407"/>
    </location>
</feature>
<dbReference type="GO" id="GO:0016020">
    <property type="term" value="C:membrane"/>
    <property type="evidence" value="ECO:0007669"/>
    <property type="project" value="UniProtKB-SubCell"/>
</dbReference>
<feature type="signal peptide" evidence="12">
    <location>
        <begin position="1"/>
        <end position="26"/>
    </location>
</feature>
<dbReference type="PROSITE" id="PS50939">
    <property type="entry name" value="CYTOCHROME_B561"/>
    <property type="match status" value="1"/>
</dbReference>
<feature type="region of interest" description="Disordered" evidence="10">
    <location>
        <begin position="392"/>
        <end position="419"/>
    </location>
</feature>
<evidence type="ECO:0000256" key="1">
    <source>
        <dbReference type="ARBA" id="ARBA00004370"/>
    </source>
</evidence>
<accession>A0A6P3Z085</accession>
<dbReference type="Pfam" id="PF03188">
    <property type="entry name" value="Cytochrom_B561"/>
    <property type="match status" value="1"/>
</dbReference>
<dbReference type="CDD" id="cd08760">
    <property type="entry name" value="Cyt_b561_FRRS1_like"/>
    <property type="match status" value="1"/>
</dbReference>
<evidence type="ECO:0000256" key="8">
    <source>
        <dbReference type="PIRNR" id="PIRNR037471"/>
    </source>
</evidence>
<name>A0A6P3Z085_ZIZJJ</name>
<dbReference type="PANTHER" id="PTHR23130:SF212">
    <property type="entry name" value="AUXIN-RESPONSIVE FAMILY PROTEIN"/>
    <property type="match status" value="1"/>
</dbReference>
<reference evidence="15" key="1">
    <citation type="submission" date="2025-05" db="UniProtKB">
        <authorList>
            <consortium name="RefSeq"/>
        </authorList>
    </citation>
    <scope>NUCLEOTIDE SEQUENCE [LARGE SCALE GENOMIC DNA]</scope>
</reference>
<feature type="transmembrane region" description="Helical" evidence="11">
    <location>
        <begin position="360"/>
        <end position="379"/>
    </location>
</feature>
<feature type="transmembrane region" description="Helical" evidence="11">
    <location>
        <begin position="249"/>
        <end position="270"/>
    </location>
</feature>
<evidence type="ECO:0000256" key="5">
    <source>
        <dbReference type="ARBA" id="ARBA00022982"/>
    </source>
</evidence>
<keyword evidence="5 8" id="KW-0249">Electron transport</keyword>
<feature type="binding site" description="axial binding residue" evidence="9">
    <location>
        <position position="287"/>
    </location>
    <ligand>
        <name>heme b</name>
        <dbReference type="ChEBI" id="CHEBI:60344"/>
        <label>1</label>
    </ligand>
    <ligandPart>
        <name>Fe</name>
        <dbReference type="ChEBI" id="CHEBI:18248"/>
    </ligandPart>
</feature>
<dbReference type="PIRSF" id="PIRSF037471">
    <property type="entry name" value="UCP037471"/>
    <property type="match status" value="1"/>
</dbReference>
<feature type="domain" description="Cytochrome b561" evidence="14">
    <location>
        <begin position="175"/>
        <end position="379"/>
    </location>
</feature>
<sequence>MAMRKLTMMVIFVSILLDDLLGPTAAAEPCRGYKFSDGKSFVACKDLPVLNSTLHWSYYPSSGTVDIAFRQTATTTSTWAAWAINPTSHGMVGAQALVAFQQSDGTMVAYSSPIQSYATLLRKGELSFPVFNISAASSNINSFFEITIFATIQLPGNSTLVNHLWQQGQLLQGDVLGMHPLTGDHVKSFGSLDFASGKIETSSGGGDFSKKATIKKVHGIINGISWGLLMPIGAMVARYVKVFEVANPAWFYIHVTCQCSAYLIGVAGWGTGVWLGAKSSGIQYKAHKCIGITLFCLATLQVLVGRFLRPKKDHKHRIFWNMFHYAVGYGTIVLSIINVYKGLHILQPGKAWRDAYTFTLASLGCIAAVMEVFTWILVYKKNKLAKVQTVEEENKVETDEEANKAETVEESIPTSSGEV</sequence>
<evidence type="ECO:0000256" key="7">
    <source>
        <dbReference type="ARBA" id="ARBA00023136"/>
    </source>
</evidence>
<evidence type="ECO:0000256" key="6">
    <source>
        <dbReference type="ARBA" id="ARBA00022989"/>
    </source>
</evidence>
<dbReference type="RefSeq" id="XP_015869983.3">
    <property type="nucleotide sequence ID" value="XM_016014497.4"/>
</dbReference>
<evidence type="ECO:0000256" key="12">
    <source>
        <dbReference type="SAM" id="SignalP"/>
    </source>
</evidence>
<keyword evidence="15" id="KW-1185">Reference proteome</keyword>
<feature type="chain" id="PRO_5046770606" description="Cytochrome b561 and DOMON domain-containing protein" evidence="12">
    <location>
        <begin position="27"/>
        <end position="419"/>
    </location>
</feature>
<dbReference type="PANTHER" id="PTHR23130">
    <property type="entry name" value="CYTOCHROME B561 AND DOMON DOMAIN-CONTAINING PROTEIN"/>
    <property type="match status" value="1"/>
</dbReference>
<feature type="transmembrane region" description="Helical" evidence="11">
    <location>
        <begin position="219"/>
        <end position="237"/>
    </location>
</feature>
<dbReference type="InParanoid" id="A0A6P3Z085"/>
<dbReference type="InterPro" id="IPR005018">
    <property type="entry name" value="DOMON_domain"/>
</dbReference>
<evidence type="ECO:0000256" key="2">
    <source>
        <dbReference type="ARBA" id="ARBA00022448"/>
    </source>
</evidence>
<evidence type="ECO:0000256" key="3">
    <source>
        <dbReference type="ARBA" id="ARBA00022692"/>
    </source>
</evidence>
<evidence type="ECO:0000259" key="14">
    <source>
        <dbReference type="PROSITE" id="PS50939"/>
    </source>
</evidence>
<dbReference type="CDD" id="cd09629">
    <property type="entry name" value="DOMON_CIL1_like"/>
    <property type="match status" value="1"/>
</dbReference>
<feature type="binding site" description="axial binding residue" evidence="9">
    <location>
        <position position="218"/>
    </location>
    <ligand>
        <name>heme b</name>
        <dbReference type="ChEBI" id="CHEBI:60344"/>
        <label>1</label>
    </ligand>
    <ligandPart>
        <name>Fe</name>
        <dbReference type="ChEBI" id="CHEBI:18248"/>
    </ligandPart>
</feature>
<reference evidence="16" key="2">
    <citation type="submission" date="2025-08" db="UniProtKB">
        <authorList>
            <consortium name="RefSeq"/>
        </authorList>
    </citation>
    <scope>IDENTIFICATION</scope>
    <source>
        <tissue evidence="16">Seedling</tissue>
    </source>
</reference>
<evidence type="ECO:0000313" key="15">
    <source>
        <dbReference type="Proteomes" id="UP001652623"/>
    </source>
</evidence>
<keyword evidence="7 8" id="KW-0472">Membrane</keyword>
<comment type="cofactor">
    <cofactor evidence="8">
        <name>heme b</name>
        <dbReference type="ChEBI" id="CHEBI:60344"/>
    </cofactor>
    <text evidence="8">Binds 2 heme b groups non-covalently.</text>
</comment>
<dbReference type="AlphaFoldDB" id="A0A6P3Z085"/>
<dbReference type="KEGG" id="zju:107407238"/>
<dbReference type="SMART" id="SM00665">
    <property type="entry name" value="B561"/>
    <property type="match status" value="1"/>
</dbReference>
<dbReference type="Pfam" id="PF04526">
    <property type="entry name" value="DUF568"/>
    <property type="match status" value="1"/>
</dbReference>
<dbReference type="InterPro" id="IPR017214">
    <property type="entry name" value="UCP037471"/>
</dbReference>
<dbReference type="Gene3D" id="1.20.120.1770">
    <property type="match status" value="1"/>
</dbReference>
<organism evidence="15 16">
    <name type="scientific">Ziziphus jujuba</name>
    <name type="common">Chinese jujube</name>
    <name type="synonym">Ziziphus sativa</name>
    <dbReference type="NCBI Taxonomy" id="326968"/>
    <lineage>
        <taxon>Eukaryota</taxon>
        <taxon>Viridiplantae</taxon>
        <taxon>Streptophyta</taxon>
        <taxon>Embryophyta</taxon>
        <taxon>Tracheophyta</taxon>
        <taxon>Spermatophyta</taxon>
        <taxon>Magnoliopsida</taxon>
        <taxon>eudicotyledons</taxon>
        <taxon>Gunneridae</taxon>
        <taxon>Pentapetalae</taxon>
        <taxon>rosids</taxon>
        <taxon>fabids</taxon>
        <taxon>Rosales</taxon>
        <taxon>Rhamnaceae</taxon>
        <taxon>Paliureae</taxon>
        <taxon>Ziziphus</taxon>
    </lineage>
</organism>
<keyword evidence="3 11" id="KW-0812">Transmembrane</keyword>
<dbReference type="PROSITE" id="PS50836">
    <property type="entry name" value="DOMON"/>
    <property type="match status" value="1"/>
</dbReference>
<evidence type="ECO:0000313" key="16">
    <source>
        <dbReference type="RefSeq" id="XP_015869983.3"/>
    </source>
</evidence>
<evidence type="ECO:0000256" key="11">
    <source>
        <dbReference type="SAM" id="Phobius"/>
    </source>
</evidence>
<evidence type="ECO:0000256" key="9">
    <source>
        <dbReference type="PIRSR" id="PIRSR037471-1"/>
    </source>
</evidence>
<keyword evidence="9" id="KW-0408">Iron</keyword>
<gene>
    <name evidence="16" type="primary">LOC107407238</name>
</gene>
<dbReference type="GeneID" id="107407238"/>
<feature type="binding site" description="axial binding residue" evidence="9">
    <location>
        <position position="324"/>
    </location>
    <ligand>
        <name>heme b</name>
        <dbReference type="ChEBI" id="CHEBI:60344"/>
        <label>1</label>
    </ligand>
    <ligandPart>
        <name>Fe</name>
        <dbReference type="ChEBI" id="CHEBI:18248"/>
    </ligandPart>
</feature>
<keyword evidence="4 12" id="KW-0732">Signal</keyword>